<dbReference type="PANTHER" id="PTHR16231:SF2">
    <property type="entry name" value="COMM DOMAIN-CONTAINING PROTEIN 7"/>
    <property type="match status" value="1"/>
</dbReference>
<dbReference type="PANTHER" id="PTHR16231">
    <property type="entry name" value="COMM DOMAIN-CONTAINING PROTEIN 4-8 FAMILY MEMBER"/>
    <property type="match status" value="1"/>
</dbReference>
<protein>
    <recommendedName>
        <fullName evidence="1">COMM domain-containing protein</fullName>
    </recommendedName>
</protein>
<evidence type="ECO:0000313" key="2">
    <source>
        <dbReference type="EMBL" id="KAK3607202.1"/>
    </source>
</evidence>
<evidence type="ECO:0000259" key="1">
    <source>
        <dbReference type="PROSITE" id="PS51269"/>
    </source>
</evidence>
<dbReference type="InterPro" id="IPR017920">
    <property type="entry name" value="COMM"/>
</dbReference>
<name>A0AAE0WB87_9BIVA</name>
<reference evidence="2" key="3">
    <citation type="submission" date="2023-05" db="EMBL/GenBank/DDBJ databases">
        <authorList>
            <person name="Smith C.H."/>
        </authorList>
    </citation>
    <scope>NUCLEOTIDE SEQUENCE</scope>
    <source>
        <strain evidence="2">CHS0354</strain>
        <tissue evidence="2">Mantle</tissue>
    </source>
</reference>
<dbReference type="PROSITE" id="PS51269">
    <property type="entry name" value="COMM"/>
    <property type="match status" value="1"/>
</dbReference>
<dbReference type="AlphaFoldDB" id="A0AAE0WB87"/>
<feature type="domain" description="COMM" evidence="1">
    <location>
        <begin position="135"/>
        <end position="202"/>
    </location>
</feature>
<dbReference type="EMBL" id="JAEAOA010000583">
    <property type="protein sequence ID" value="KAK3607202.1"/>
    <property type="molecule type" value="Genomic_DNA"/>
</dbReference>
<comment type="caution">
    <text evidence="2">The sequence shown here is derived from an EMBL/GenBank/DDBJ whole genome shotgun (WGS) entry which is preliminary data.</text>
</comment>
<proteinExistence type="predicted"/>
<dbReference type="Pfam" id="PF07258">
    <property type="entry name" value="COMM_domain"/>
    <property type="match status" value="1"/>
</dbReference>
<accession>A0AAE0WB87</accession>
<organism evidence="2 3">
    <name type="scientific">Potamilus streckersoni</name>
    <dbReference type="NCBI Taxonomy" id="2493646"/>
    <lineage>
        <taxon>Eukaryota</taxon>
        <taxon>Metazoa</taxon>
        <taxon>Spiralia</taxon>
        <taxon>Lophotrochozoa</taxon>
        <taxon>Mollusca</taxon>
        <taxon>Bivalvia</taxon>
        <taxon>Autobranchia</taxon>
        <taxon>Heteroconchia</taxon>
        <taxon>Palaeoheterodonta</taxon>
        <taxon>Unionida</taxon>
        <taxon>Unionoidea</taxon>
        <taxon>Unionidae</taxon>
        <taxon>Ambleminae</taxon>
        <taxon>Lampsilini</taxon>
        <taxon>Potamilus</taxon>
    </lineage>
</organism>
<reference evidence="2" key="1">
    <citation type="journal article" date="2021" name="Genome Biol. Evol.">
        <title>A High-Quality Reference Genome for a Parasitic Bivalve with Doubly Uniparental Inheritance (Bivalvia: Unionida).</title>
        <authorList>
            <person name="Smith C.H."/>
        </authorList>
    </citation>
    <scope>NUCLEOTIDE SEQUENCE</scope>
    <source>
        <strain evidence="2">CHS0354</strain>
    </source>
</reference>
<dbReference type="Pfam" id="PF21672">
    <property type="entry name" value="COMM_HN"/>
    <property type="match status" value="1"/>
</dbReference>
<evidence type="ECO:0000313" key="3">
    <source>
        <dbReference type="Proteomes" id="UP001195483"/>
    </source>
</evidence>
<keyword evidence="3" id="KW-1185">Reference proteome</keyword>
<dbReference type="GO" id="GO:0051059">
    <property type="term" value="F:NF-kappaB binding"/>
    <property type="evidence" value="ECO:0007669"/>
    <property type="project" value="TreeGrafter"/>
</dbReference>
<dbReference type="Proteomes" id="UP001195483">
    <property type="component" value="Unassembled WGS sequence"/>
</dbReference>
<reference evidence="2" key="2">
    <citation type="journal article" date="2021" name="Genome Biol. Evol.">
        <title>Developing a high-quality reference genome for a parasitic bivalve with doubly uniparental inheritance (Bivalvia: Unionida).</title>
        <authorList>
            <person name="Smith C.H."/>
        </authorList>
    </citation>
    <scope>NUCLEOTIDE SEQUENCE</scope>
    <source>
        <strain evidence="2">CHS0354</strain>
        <tissue evidence="2">Mantle</tissue>
    </source>
</reference>
<gene>
    <name evidence="2" type="ORF">CHS0354_008886</name>
</gene>
<dbReference type="InterPro" id="IPR047155">
    <property type="entry name" value="COMMD4/6/7/8"/>
</dbReference>
<dbReference type="GO" id="GO:0045892">
    <property type="term" value="P:negative regulation of DNA-templated transcription"/>
    <property type="evidence" value="ECO:0007669"/>
    <property type="project" value="TreeGrafter"/>
</dbReference>
<dbReference type="GO" id="GO:0033209">
    <property type="term" value="P:tumor necrosis factor-mediated signaling pathway"/>
    <property type="evidence" value="ECO:0007669"/>
    <property type="project" value="TreeGrafter"/>
</dbReference>
<sequence>MAAKVFHFSKETPPDSMFSDIQALNKFKDEQFLQLLEYVLSFLAESSKSTKLMSQLEDFAANHGVAVGPLKNVFKSLLAVPNRALKKSLSPSQVKEDFLNLGLSEEKSELFAQQWKSNFLALSRSAISQMLMVNQLVDMEWKFGVTAASSELDKVGNTFLQLKLVINTGNGTSNIYMELTLPQFYSFLHEMEKAKASLEYLS</sequence>